<dbReference type="Pfam" id="PF13085">
    <property type="entry name" value="Fer2_3"/>
    <property type="match status" value="1"/>
</dbReference>
<comment type="caution">
    <text evidence="2">The sequence shown here is derived from an EMBL/GenBank/DDBJ whole genome shotgun (WGS) entry which is preliminary data.</text>
</comment>
<dbReference type="Gene3D" id="1.10.1060.10">
    <property type="entry name" value="Alpha-helical ferredoxin"/>
    <property type="match status" value="1"/>
</dbReference>
<proteinExistence type="predicted"/>
<dbReference type="GO" id="GO:0009055">
    <property type="term" value="F:electron transfer activity"/>
    <property type="evidence" value="ECO:0007669"/>
    <property type="project" value="InterPro"/>
</dbReference>
<dbReference type="Proteomes" id="UP001054252">
    <property type="component" value="Unassembled WGS sequence"/>
</dbReference>
<dbReference type="GO" id="GO:0009060">
    <property type="term" value="P:aerobic respiration"/>
    <property type="evidence" value="ECO:0007669"/>
    <property type="project" value="TreeGrafter"/>
</dbReference>
<gene>
    <name evidence="2" type="ORF">SLEP1_g56534</name>
</gene>
<keyword evidence="3" id="KW-1185">Reference proteome</keyword>
<protein>
    <recommendedName>
        <fullName evidence="1">Succinate dehydogenase/fumarate reductase N-terminal domain-containing protein</fullName>
    </recommendedName>
</protein>
<dbReference type="InterPro" id="IPR012675">
    <property type="entry name" value="Beta-grasp_dom_sf"/>
</dbReference>
<dbReference type="GO" id="GO:0022904">
    <property type="term" value="P:respiratory electron transport chain"/>
    <property type="evidence" value="ECO:0007669"/>
    <property type="project" value="TreeGrafter"/>
</dbReference>
<dbReference type="SUPFAM" id="SSF46548">
    <property type="entry name" value="alpha-helical ferredoxin"/>
    <property type="match status" value="1"/>
</dbReference>
<evidence type="ECO:0000313" key="3">
    <source>
        <dbReference type="Proteomes" id="UP001054252"/>
    </source>
</evidence>
<feature type="domain" description="Succinate dehydogenase/fumarate reductase N-terminal" evidence="1">
    <location>
        <begin position="1"/>
        <end position="43"/>
    </location>
</feature>
<dbReference type="InterPro" id="IPR009051">
    <property type="entry name" value="Helical_ferredxn"/>
</dbReference>
<sequence>MNIDGCNGLACLTKILSRPESTITLVPHMFVIKDLVVDMTNFCNQYKNTEPWLKRKNPPPVAGKEILQSKKDIAKLDGMYECIHNFPCSSFFFLLSSFYSFSRSSPFFFLFRSGFFSKPRSSCHFL</sequence>
<accession>A0AAV5MLR3</accession>
<dbReference type="Gene3D" id="3.10.20.30">
    <property type="match status" value="1"/>
</dbReference>
<dbReference type="AlphaFoldDB" id="A0AAV5MLR3"/>
<dbReference type="InterPro" id="IPR050573">
    <property type="entry name" value="SDH/FRD_Iron-Sulfur"/>
</dbReference>
<evidence type="ECO:0000259" key="1">
    <source>
        <dbReference type="Pfam" id="PF13085"/>
    </source>
</evidence>
<name>A0AAV5MLR3_9ROSI</name>
<evidence type="ECO:0000313" key="2">
    <source>
        <dbReference type="EMBL" id="GKV49803.1"/>
    </source>
</evidence>
<dbReference type="EMBL" id="BPVZ01000320">
    <property type="protein sequence ID" value="GKV49803.1"/>
    <property type="molecule type" value="Genomic_DNA"/>
</dbReference>
<dbReference type="PANTHER" id="PTHR11921">
    <property type="entry name" value="SUCCINATE DEHYDROGENASE IRON-SULFUR PROTEIN"/>
    <property type="match status" value="1"/>
</dbReference>
<dbReference type="InterPro" id="IPR025192">
    <property type="entry name" value="Succ_DH/fum_Rdtase_N"/>
</dbReference>
<dbReference type="GO" id="GO:0005739">
    <property type="term" value="C:mitochondrion"/>
    <property type="evidence" value="ECO:0007669"/>
    <property type="project" value="TreeGrafter"/>
</dbReference>
<organism evidence="2 3">
    <name type="scientific">Rubroshorea leprosula</name>
    <dbReference type="NCBI Taxonomy" id="152421"/>
    <lineage>
        <taxon>Eukaryota</taxon>
        <taxon>Viridiplantae</taxon>
        <taxon>Streptophyta</taxon>
        <taxon>Embryophyta</taxon>
        <taxon>Tracheophyta</taxon>
        <taxon>Spermatophyta</taxon>
        <taxon>Magnoliopsida</taxon>
        <taxon>eudicotyledons</taxon>
        <taxon>Gunneridae</taxon>
        <taxon>Pentapetalae</taxon>
        <taxon>rosids</taxon>
        <taxon>malvids</taxon>
        <taxon>Malvales</taxon>
        <taxon>Dipterocarpaceae</taxon>
        <taxon>Rubroshorea</taxon>
    </lineage>
</organism>
<dbReference type="PANTHER" id="PTHR11921:SF29">
    <property type="entry name" value="SUCCINATE DEHYDROGENASE [UBIQUINONE] IRON-SULFUR SUBUNIT, MITOCHONDRIAL"/>
    <property type="match status" value="1"/>
</dbReference>
<dbReference type="GO" id="GO:0051536">
    <property type="term" value="F:iron-sulfur cluster binding"/>
    <property type="evidence" value="ECO:0007669"/>
    <property type="project" value="InterPro"/>
</dbReference>
<reference evidence="2 3" key="1">
    <citation type="journal article" date="2021" name="Commun. Biol.">
        <title>The genome of Shorea leprosula (Dipterocarpaceae) highlights the ecological relevance of drought in aseasonal tropical rainforests.</title>
        <authorList>
            <person name="Ng K.K.S."/>
            <person name="Kobayashi M.J."/>
            <person name="Fawcett J.A."/>
            <person name="Hatakeyama M."/>
            <person name="Paape T."/>
            <person name="Ng C.H."/>
            <person name="Ang C.C."/>
            <person name="Tnah L.H."/>
            <person name="Lee C.T."/>
            <person name="Nishiyama T."/>
            <person name="Sese J."/>
            <person name="O'Brien M.J."/>
            <person name="Copetti D."/>
            <person name="Mohd Noor M.I."/>
            <person name="Ong R.C."/>
            <person name="Putra M."/>
            <person name="Sireger I.Z."/>
            <person name="Indrioko S."/>
            <person name="Kosugi Y."/>
            <person name="Izuno A."/>
            <person name="Isagi Y."/>
            <person name="Lee S.L."/>
            <person name="Shimizu K.K."/>
        </authorList>
    </citation>
    <scope>NUCLEOTIDE SEQUENCE [LARGE SCALE GENOMIC DNA]</scope>
    <source>
        <strain evidence="2">214</strain>
    </source>
</reference>